<keyword evidence="3" id="KW-0808">Transferase</keyword>
<evidence type="ECO:0000256" key="4">
    <source>
        <dbReference type="SAM" id="SignalP"/>
    </source>
</evidence>
<reference evidence="5" key="1">
    <citation type="submission" date="2015-11" db="EMBL/GenBank/DDBJ databases">
        <title>De novo transcriptome assembly of four potential Pierce s Disease insect vectors from Arizona vineyards.</title>
        <authorList>
            <person name="Tassone E.E."/>
        </authorList>
    </citation>
    <scope>NUCLEOTIDE SEQUENCE</scope>
</reference>
<dbReference type="AlphaFoldDB" id="A0A1B6FSN8"/>
<keyword evidence="2" id="KW-0328">Glycosyltransferase</keyword>
<evidence type="ECO:0000256" key="1">
    <source>
        <dbReference type="ARBA" id="ARBA00009995"/>
    </source>
</evidence>
<organism evidence="5">
    <name type="scientific">Cuerna arida</name>
    <dbReference type="NCBI Taxonomy" id="1464854"/>
    <lineage>
        <taxon>Eukaryota</taxon>
        <taxon>Metazoa</taxon>
        <taxon>Ecdysozoa</taxon>
        <taxon>Arthropoda</taxon>
        <taxon>Hexapoda</taxon>
        <taxon>Insecta</taxon>
        <taxon>Pterygota</taxon>
        <taxon>Neoptera</taxon>
        <taxon>Paraneoptera</taxon>
        <taxon>Hemiptera</taxon>
        <taxon>Auchenorrhyncha</taxon>
        <taxon>Membracoidea</taxon>
        <taxon>Cicadellidae</taxon>
        <taxon>Cicadellinae</taxon>
        <taxon>Proconiini</taxon>
        <taxon>Cuerna</taxon>
    </lineage>
</organism>
<proteinExistence type="inferred from homology"/>
<dbReference type="SUPFAM" id="SSF53756">
    <property type="entry name" value="UDP-Glycosyltransferase/glycogen phosphorylase"/>
    <property type="match status" value="1"/>
</dbReference>
<dbReference type="InterPro" id="IPR002213">
    <property type="entry name" value="UDP_glucos_trans"/>
</dbReference>
<feature type="chain" id="PRO_5012498048" description="UDP-glucuronosyltransferase" evidence="4">
    <location>
        <begin position="16"/>
        <end position="239"/>
    </location>
</feature>
<name>A0A1B6FSN8_9HEMI</name>
<feature type="signal peptide" evidence="4">
    <location>
        <begin position="1"/>
        <end position="15"/>
    </location>
</feature>
<dbReference type="PANTHER" id="PTHR48043">
    <property type="entry name" value="EG:EG0003.4 PROTEIN-RELATED"/>
    <property type="match status" value="1"/>
</dbReference>
<evidence type="ECO:0008006" key="6">
    <source>
        <dbReference type="Google" id="ProtNLM"/>
    </source>
</evidence>
<evidence type="ECO:0000256" key="3">
    <source>
        <dbReference type="ARBA" id="ARBA00022679"/>
    </source>
</evidence>
<accession>A0A1B6FSN8</accession>
<feature type="non-terminal residue" evidence="5">
    <location>
        <position position="1"/>
    </location>
</feature>
<evidence type="ECO:0000256" key="2">
    <source>
        <dbReference type="ARBA" id="ARBA00022676"/>
    </source>
</evidence>
<dbReference type="EMBL" id="GECZ01016585">
    <property type="protein sequence ID" value="JAS53184.1"/>
    <property type="molecule type" value="Transcribed_RNA"/>
</dbReference>
<dbReference type="Pfam" id="PF00201">
    <property type="entry name" value="UDPGT"/>
    <property type="match status" value="1"/>
</dbReference>
<keyword evidence="4" id="KW-0732">Signal</keyword>
<dbReference type="Gene3D" id="3.40.50.2000">
    <property type="entry name" value="Glycogen Phosphorylase B"/>
    <property type="match status" value="1"/>
</dbReference>
<dbReference type="InterPro" id="IPR050271">
    <property type="entry name" value="UDP-glycosyltransferase"/>
</dbReference>
<evidence type="ECO:0000313" key="5">
    <source>
        <dbReference type="EMBL" id="JAS53184.1"/>
    </source>
</evidence>
<comment type="similarity">
    <text evidence="1">Belongs to the UDP-glycosyltransferase family.</text>
</comment>
<feature type="non-terminal residue" evidence="5">
    <location>
        <position position="239"/>
    </location>
</feature>
<protein>
    <recommendedName>
        <fullName evidence="6">UDP-glucuronosyltransferase</fullName>
    </recommendedName>
</protein>
<sequence length="239" mass="26954">LITFLFVSSVAVVCGENVLGLFPIGVKSHFEVFDSLMKELARRGHNVVVVSPFPRGEPLQNYTSVDVRPFKQTMVNAVSFDIVKPSILEVMNFMMSEVETNGKLLTSSVVQNLLSKNTTFGVVFIEMFNEDVCLLLAKKFQAPVIGFASSYPTPWTLTPFAATQNPSYIPNFFSGLTSHMSFYDRLWNTFLLVFYNVLYKHGLSPRSLEVFERHLGPSEWTVEDAGRNISLYLVNSHFT</sequence>
<dbReference type="GO" id="GO:0008194">
    <property type="term" value="F:UDP-glycosyltransferase activity"/>
    <property type="evidence" value="ECO:0007669"/>
    <property type="project" value="InterPro"/>
</dbReference>
<gene>
    <name evidence="5" type="ORF">g.3638</name>
</gene>
<dbReference type="PANTHER" id="PTHR48043:SF145">
    <property type="entry name" value="FI06409P-RELATED"/>
    <property type="match status" value="1"/>
</dbReference>